<dbReference type="InParanoid" id="A0A409XYC8"/>
<evidence type="ECO:0000313" key="5">
    <source>
        <dbReference type="Proteomes" id="UP000284706"/>
    </source>
</evidence>
<feature type="compositionally biased region" description="Low complexity" evidence="2">
    <location>
        <begin position="8"/>
        <end position="30"/>
    </location>
</feature>
<dbReference type="InterPro" id="IPR000086">
    <property type="entry name" value="NUDIX_hydrolase_dom"/>
</dbReference>
<evidence type="ECO:0000259" key="3">
    <source>
        <dbReference type="PROSITE" id="PS51462"/>
    </source>
</evidence>
<feature type="region of interest" description="Disordered" evidence="2">
    <location>
        <begin position="1"/>
        <end position="49"/>
    </location>
</feature>
<accession>A0A409XYC8</accession>
<gene>
    <name evidence="4" type="ORF">CVT26_015912</name>
</gene>
<keyword evidence="5" id="KW-1185">Reference proteome</keyword>
<dbReference type="InterPro" id="IPR015797">
    <property type="entry name" value="NUDIX_hydrolase-like_dom_sf"/>
</dbReference>
<evidence type="ECO:0000256" key="2">
    <source>
        <dbReference type="SAM" id="MobiDB-lite"/>
    </source>
</evidence>
<sequence>MNALSNAVSQVFRSGQGSQRQQTRPPAQQSLPPPRRPRPVLSEYSTPSVPDSAWASLDFMQGAGMVLIQRNTHKIVMVFETKRDYWFFPRGRKDIGESLEQTALREAYEESGHRAHFLPLLNPTRQPSAPEAPPSELNTEPIFITIASWGPKYHDGRLRSPGGEYLTSWYVGEILEDAIPETGTGMPNEQHYRSELLTYEEALQRAFGQELMILKYAWTIYQSTLLYRVQSDHAAQLGDGK</sequence>
<name>A0A409XYC8_9AGAR</name>
<dbReference type="Proteomes" id="UP000284706">
    <property type="component" value="Unassembled WGS sequence"/>
</dbReference>
<feature type="domain" description="Nudix hydrolase" evidence="3">
    <location>
        <begin position="58"/>
        <end position="226"/>
    </location>
</feature>
<dbReference type="CDD" id="cd02883">
    <property type="entry name" value="NUDIX_Hydrolase"/>
    <property type="match status" value="1"/>
</dbReference>
<dbReference type="GO" id="GO:0006754">
    <property type="term" value="P:ATP biosynthetic process"/>
    <property type="evidence" value="ECO:0007669"/>
    <property type="project" value="TreeGrafter"/>
</dbReference>
<protein>
    <recommendedName>
        <fullName evidence="3">Nudix hydrolase domain-containing protein</fullName>
    </recommendedName>
</protein>
<keyword evidence="1" id="KW-0378">Hydrolase</keyword>
<organism evidence="4 5">
    <name type="scientific">Gymnopilus dilepis</name>
    <dbReference type="NCBI Taxonomy" id="231916"/>
    <lineage>
        <taxon>Eukaryota</taxon>
        <taxon>Fungi</taxon>
        <taxon>Dikarya</taxon>
        <taxon>Basidiomycota</taxon>
        <taxon>Agaricomycotina</taxon>
        <taxon>Agaricomycetes</taxon>
        <taxon>Agaricomycetidae</taxon>
        <taxon>Agaricales</taxon>
        <taxon>Agaricineae</taxon>
        <taxon>Hymenogastraceae</taxon>
        <taxon>Gymnopilus</taxon>
    </lineage>
</organism>
<dbReference type="SUPFAM" id="SSF55811">
    <property type="entry name" value="Nudix"/>
    <property type="match status" value="1"/>
</dbReference>
<evidence type="ECO:0000256" key="1">
    <source>
        <dbReference type="ARBA" id="ARBA00022801"/>
    </source>
</evidence>
<comment type="caution">
    <text evidence="4">The sequence shown here is derived from an EMBL/GenBank/DDBJ whole genome shotgun (WGS) entry which is preliminary data.</text>
</comment>
<dbReference type="PROSITE" id="PS51462">
    <property type="entry name" value="NUDIX"/>
    <property type="match status" value="1"/>
</dbReference>
<dbReference type="PROSITE" id="PS00893">
    <property type="entry name" value="NUDIX_BOX"/>
    <property type="match status" value="1"/>
</dbReference>
<dbReference type="InterPro" id="IPR020084">
    <property type="entry name" value="NUDIX_hydrolase_CS"/>
</dbReference>
<proteinExistence type="predicted"/>
<dbReference type="EMBL" id="NHYE01001414">
    <property type="protein sequence ID" value="PPQ95772.1"/>
    <property type="molecule type" value="Genomic_DNA"/>
</dbReference>
<dbReference type="InterPro" id="IPR051325">
    <property type="entry name" value="Nudix_hydrolase_domain"/>
</dbReference>
<dbReference type="Gene3D" id="3.90.79.10">
    <property type="entry name" value="Nucleoside Triphosphate Pyrophosphohydrolase"/>
    <property type="match status" value="1"/>
</dbReference>
<dbReference type="GO" id="GO:0004081">
    <property type="term" value="F:bis(5'-nucleosyl)-tetraphosphatase (asymmetrical) activity"/>
    <property type="evidence" value="ECO:0007669"/>
    <property type="project" value="TreeGrafter"/>
</dbReference>
<dbReference type="PANTHER" id="PTHR21340:SF0">
    <property type="entry name" value="BIS(5'-NUCLEOSYL)-TETRAPHOSPHATASE [ASYMMETRICAL]"/>
    <property type="match status" value="1"/>
</dbReference>
<reference evidence="4 5" key="1">
    <citation type="journal article" date="2018" name="Evol. Lett.">
        <title>Horizontal gene cluster transfer increased hallucinogenic mushroom diversity.</title>
        <authorList>
            <person name="Reynolds H.T."/>
            <person name="Vijayakumar V."/>
            <person name="Gluck-Thaler E."/>
            <person name="Korotkin H.B."/>
            <person name="Matheny P.B."/>
            <person name="Slot J.C."/>
        </authorList>
    </citation>
    <scope>NUCLEOTIDE SEQUENCE [LARGE SCALE GENOMIC DNA]</scope>
    <source>
        <strain evidence="4 5">SRW20</strain>
    </source>
</reference>
<dbReference type="OrthoDB" id="276276at2759"/>
<dbReference type="Pfam" id="PF00293">
    <property type="entry name" value="NUDIX"/>
    <property type="match status" value="1"/>
</dbReference>
<dbReference type="GO" id="GO:0006167">
    <property type="term" value="P:AMP biosynthetic process"/>
    <property type="evidence" value="ECO:0007669"/>
    <property type="project" value="TreeGrafter"/>
</dbReference>
<evidence type="ECO:0000313" key="4">
    <source>
        <dbReference type="EMBL" id="PPQ95772.1"/>
    </source>
</evidence>
<dbReference type="PANTHER" id="PTHR21340">
    <property type="entry name" value="DIADENOSINE 5,5-P1,P4-TETRAPHOSPHATE PYROPHOSPHOHYDROLASE MUTT"/>
    <property type="match status" value="1"/>
</dbReference>
<dbReference type="AlphaFoldDB" id="A0A409XYC8"/>